<comment type="caution">
    <text evidence="2">The sequence shown here is derived from an EMBL/GenBank/DDBJ whole genome shotgun (WGS) entry which is preliminary data.</text>
</comment>
<reference evidence="2 3" key="1">
    <citation type="journal article" date="2019" name="G3 (Bethesda)">
        <title>Sequencing of a Wild Apple (Malus baccata) Genome Unravels the Differences Between Cultivated and Wild Apple Species Regarding Disease Resistance and Cold Tolerance.</title>
        <authorList>
            <person name="Chen X."/>
        </authorList>
    </citation>
    <scope>NUCLEOTIDE SEQUENCE [LARGE SCALE GENOMIC DNA]</scope>
    <source>
        <strain evidence="3">cv. Shandingzi</strain>
        <tissue evidence="2">Leaves</tissue>
    </source>
</reference>
<sequence>MSLGAPPPPRSGPTSKSRESSPEPLRWAPLVCDDDSITNNSRTVTPMTSRLPRLQAALLRRMESESMISQ</sequence>
<feature type="compositionally biased region" description="Pro residues" evidence="1">
    <location>
        <begin position="1"/>
        <end position="11"/>
    </location>
</feature>
<evidence type="ECO:0000313" key="3">
    <source>
        <dbReference type="Proteomes" id="UP000315295"/>
    </source>
</evidence>
<accession>A0A540KY57</accession>
<protein>
    <submittedName>
        <fullName evidence="2">Uncharacterized protein</fullName>
    </submittedName>
</protein>
<name>A0A540KY57_MALBA</name>
<evidence type="ECO:0000313" key="2">
    <source>
        <dbReference type="EMBL" id="TQD79163.1"/>
    </source>
</evidence>
<evidence type="ECO:0000256" key="1">
    <source>
        <dbReference type="SAM" id="MobiDB-lite"/>
    </source>
</evidence>
<organism evidence="2 3">
    <name type="scientific">Malus baccata</name>
    <name type="common">Siberian crab apple</name>
    <name type="synonym">Pyrus baccata</name>
    <dbReference type="NCBI Taxonomy" id="106549"/>
    <lineage>
        <taxon>Eukaryota</taxon>
        <taxon>Viridiplantae</taxon>
        <taxon>Streptophyta</taxon>
        <taxon>Embryophyta</taxon>
        <taxon>Tracheophyta</taxon>
        <taxon>Spermatophyta</taxon>
        <taxon>Magnoliopsida</taxon>
        <taxon>eudicotyledons</taxon>
        <taxon>Gunneridae</taxon>
        <taxon>Pentapetalae</taxon>
        <taxon>rosids</taxon>
        <taxon>fabids</taxon>
        <taxon>Rosales</taxon>
        <taxon>Rosaceae</taxon>
        <taxon>Amygdaloideae</taxon>
        <taxon>Maleae</taxon>
        <taxon>Malus</taxon>
    </lineage>
</organism>
<gene>
    <name evidence="2" type="ORF">C1H46_035291</name>
</gene>
<dbReference type="EMBL" id="VIEB01000870">
    <property type="protein sequence ID" value="TQD79163.1"/>
    <property type="molecule type" value="Genomic_DNA"/>
</dbReference>
<keyword evidence="3" id="KW-1185">Reference proteome</keyword>
<feature type="region of interest" description="Disordered" evidence="1">
    <location>
        <begin position="1"/>
        <end position="29"/>
    </location>
</feature>
<dbReference type="Proteomes" id="UP000315295">
    <property type="component" value="Unassembled WGS sequence"/>
</dbReference>
<proteinExistence type="predicted"/>
<dbReference type="AlphaFoldDB" id="A0A540KY57"/>